<evidence type="ECO:0000313" key="6">
    <source>
        <dbReference type="Proteomes" id="UP001187471"/>
    </source>
</evidence>
<protein>
    <recommendedName>
        <fullName evidence="4">DYW domain-containing protein</fullName>
    </recommendedName>
</protein>
<dbReference type="InterPro" id="IPR046960">
    <property type="entry name" value="PPR_At4g14850-like_plant"/>
</dbReference>
<dbReference type="InterPro" id="IPR046849">
    <property type="entry name" value="E2_motif"/>
</dbReference>
<name>A0AA88QF66_9ASTE</name>
<feature type="repeat" description="PPR" evidence="3">
    <location>
        <begin position="190"/>
        <end position="224"/>
    </location>
</feature>
<dbReference type="FunFam" id="1.25.40.10:FF:000344">
    <property type="entry name" value="Pentatricopeptide repeat-containing protein"/>
    <property type="match status" value="1"/>
</dbReference>
<evidence type="ECO:0000259" key="4">
    <source>
        <dbReference type="Pfam" id="PF14432"/>
    </source>
</evidence>
<dbReference type="Pfam" id="PF14432">
    <property type="entry name" value="DYW_deaminase"/>
    <property type="match status" value="1"/>
</dbReference>
<dbReference type="InterPro" id="IPR002885">
    <property type="entry name" value="PPR_rpt"/>
</dbReference>
<gene>
    <name evidence="5" type="ORF">RJ640_013811</name>
</gene>
<dbReference type="AlphaFoldDB" id="A0AA88QF66"/>
<dbReference type="Pfam" id="PF13812">
    <property type="entry name" value="PPR_3"/>
    <property type="match status" value="1"/>
</dbReference>
<feature type="repeat" description="PPR" evidence="3">
    <location>
        <begin position="393"/>
        <end position="427"/>
    </location>
</feature>
<dbReference type="FunFam" id="1.25.40.10:FF:000366">
    <property type="entry name" value="Pentatricopeptide (PPR) repeat-containing protein"/>
    <property type="match status" value="1"/>
</dbReference>
<organism evidence="5 6">
    <name type="scientific">Escallonia rubra</name>
    <dbReference type="NCBI Taxonomy" id="112253"/>
    <lineage>
        <taxon>Eukaryota</taxon>
        <taxon>Viridiplantae</taxon>
        <taxon>Streptophyta</taxon>
        <taxon>Embryophyta</taxon>
        <taxon>Tracheophyta</taxon>
        <taxon>Spermatophyta</taxon>
        <taxon>Magnoliopsida</taxon>
        <taxon>eudicotyledons</taxon>
        <taxon>Gunneridae</taxon>
        <taxon>Pentapetalae</taxon>
        <taxon>asterids</taxon>
        <taxon>campanulids</taxon>
        <taxon>Escalloniales</taxon>
        <taxon>Escalloniaceae</taxon>
        <taxon>Escallonia</taxon>
    </lineage>
</organism>
<keyword evidence="6" id="KW-1185">Reference proteome</keyword>
<dbReference type="GO" id="GO:0009451">
    <property type="term" value="P:RNA modification"/>
    <property type="evidence" value="ECO:0007669"/>
    <property type="project" value="InterPro"/>
</dbReference>
<accession>A0AA88QF66</accession>
<dbReference type="Pfam" id="PF20430">
    <property type="entry name" value="Eplus_motif"/>
    <property type="match status" value="1"/>
</dbReference>
<dbReference type="SUPFAM" id="SSF48452">
    <property type="entry name" value="TPR-like"/>
    <property type="match status" value="1"/>
</dbReference>
<reference evidence="5" key="1">
    <citation type="submission" date="2022-12" db="EMBL/GenBank/DDBJ databases">
        <title>Draft genome assemblies for two species of Escallonia (Escalloniales).</title>
        <authorList>
            <person name="Chanderbali A."/>
            <person name="Dervinis C."/>
            <person name="Anghel I."/>
            <person name="Soltis D."/>
            <person name="Soltis P."/>
            <person name="Zapata F."/>
        </authorList>
    </citation>
    <scope>NUCLEOTIDE SEQUENCE</scope>
    <source>
        <strain evidence="5">UCBG92.1500</strain>
        <tissue evidence="5">Leaf</tissue>
    </source>
</reference>
<proteinExistence type="inferred from homology"/>
<dbReference type="FunFam" id="1.25.40.10:FF:000031">
    <property type="entry name" value="Pentatricopeptide repeat-containing protein mitochondrial"/>
    <property type="match status" value="1"/>
</dbReference>
<dbReference type="Pfam" id="PF13041">
    <property type="entry name" value="PPR_2"/>
    <property type="match status" value="3"/>
</dbReference>
<dbReference type="InterPro" id="IPR011990">
    <property type="entry name" value="TPR-like_helical_dom_sf"/>
</dbReference>
<dbReference type="Proteomes" id="UP001187471">
    <property type="component" value="Unassembled WGS sequence"/>
</dbReference>
<dbReference type="Pfam" id="PF20431">
    <property type="entry name" value="E_motif"/>
    <property type="match status" value="1"/>
</dbReference>
<evidence type="ECO:0000256" key="1">
    <source>
        <dbReference type="ARBA" id="ARBA00006643"/>
    </source>
</evidence>
<feature type="domain" description="DYW" evidence="4">
    <location>
        <begin position="709"/>
        <end position="801"/>
    </location>
</feature>
<dbReference type="PANTHER" id="PTHR47926">
    <property type="entry name" value="PENTATRICOPEPTIDE REPEAT-CONTAINING PROTEIN"/>
    <property type="match status" value="1"/>
</dbReference>
<dbReference type="PROSITE" id="PS51375">
    <property type="entry name" value="PPR"/>
    <property type="match status" value="5"/>
</dbReference>
<dbReference type="InterPro" id="IPR032867">
    <property type="entry name" value="DYW_dom"/>
</dbReference>
<feature type="repeat" description="PPR" evidence="3">
    <location>
        <begin position="494"/>
        <end position="528"/>
    </location>
</feature>
<evidence type="ECO:0000313" key="5">
    <source>
        <dbReference type="EMBL" id="KAK2965348.1"/>
    </source>
</evidence>
<feature type="repeat" description="PPR" evidence="3">
    <location>
        <begin position="291"/>
        <end position="326"/>
    </location>
</feature>
<sequence>MSCATARRVISSTRSCVTDPHDYIRLLEACTQSNSLAHGQTVHQHLVKNSYRDSPVVLDKLTRFYISCHQLRLARRVFDTIPIAGKKHNVILWNQMIQAYAWNGPLNNAVELYGNMIENGVVPSKYTYPFVLKACAGLQDVEVGKEVHESVKRDGLESDVYICTALVDFYAKCGCLDDAREVFDKVCGRDVVTWNAMIAGFSLHGMHGDLVRLVAGMQEAGLRPNSSTVVAILPAIGEANALWEGKAAHGYCVRRWFHGDVVVGTGLLDMYAKCGCLSYARRIFDVLGVKNEVTWSAMIGGCVTCDSTREALELFDRVMLEDAMIPSTVMLGIVLRACAKLTDMRRGRRIHGYTIKSGSVLDLMVGNTLVSMYAKCGVIDDVMVFFSEMAFKDTVSYGAVISGYVQNGNAEEALEVFRKMQLSGIKPDLATLIGFLPACSHLAALQHGACVHSYCIVRGLTADTSLCNALIDMYCKCGKIDMARLAFDRTSGKDVVSWNAMIGGYGVHGLGNEAVSLFHDMQAIGVKPDDVTFIGLLSACSHSGLVAEGNCWFAAMSRDFSILPRVEHYLCMVDLLGRAGLLNDAYNLIQKMPVRPDVRIWSALLAACRIHKDIELGEEVSKNIQSLGAEGTGNFVLLSNIYSAAGRWNDAANVRTVQRDKGYKKSPGCSWVEINGVIHAFIGGDRSHPQSTLITKKLDELLAEMKKLGYCAESSFVLHDVEDEEKEKILLYHSEKLAVAFAVLSLSPNKPILVTKNLRVCGDCHTALKFITIITKREITVRDASRFHHFRDGTCNCGDFW</sequence>
<keyword evidence="2" id="KW-0677">Repeat</keyword>
<evidence type="ECO:0000256" key="2">
    <source>
        <dbReference type="ARBA" id="ARBA00022737"/>
    </source>
</evidence>
<dbReference type="GO" id="GO:0008270">
    <property type="term" value="F:zinc ion binding"/>
    <property type="evidence" value="ECO:0007669"/>
    <property type="project" value="InterPro"/>
</dbReference>
<dbReference type="NCBIfam" id="TIGR00756">
    <property type="entry name" value="PPR"/>
    <property type="match status" value="5"/>
</dbReference>
<dbReference type="GO" id="GO:0003723">
    <property type="term" value="F:RNA binding"/>
    <property type="evidence" value="ECO:0007669"/>
    <property type="project" value="InterPro"/>
</dbReference>
<dbReference type="Pfam" id="PF01535">
    <property type="entry name" value="PPR"/>
    <property type="match status" value="5"/>
</dbReference>
<dbReference type="Gene3D" id="1.25.40.10">
    <property type="entry name" value="Tetratricopeptide repeat domain"/>
    <property type="match status" value="6"/>
</dbReference>
<evidence type="ECO:0000256" key="3">
    <source>
        <dbReference type="PROSITE-ProRule" id="PRU00708"/>
    </source>
</evidence>
<comment type="caution">
    <text evidence="5">The sequence shown here is derived from an EMBL/GenBank/DDBJ whole genome shotgun (WGS) entry which is preliminary data.</text>
</comment>
<feature type="repeat" description="PPR" evidence="3">
    <location>
        <begin position="89"/>
        <end position="123"/>
    </location>
</feature>
<comment type="similarity">
    <text evidence="1">Belongs to the PPR family. PCMP-H subfamily.</text>
</comment>
<dbReference type="PANTHER" id="PTHR47926:SF536">
    <property type="entry name" value="DYW DOMAIN-CONTAINING PROTEIN"/>
    <property type="match status" value="1"/>
</dbReference>
<dbReference type="FunFam" id="1.25.40.10:FF:000682">
    <property type="entry name" value="Pentatricopeptide repeat-containing protein At3g16610"/>
    <property type="match status" value="1"/>
</dbReference>
<dbReference type="InterPro" id="IPR046848">
    <property type="entry name" value="E_motif"/>
</dbReference>
<dbReference type="EMBL" id="JAVXUO010003225">
    <property type="protein sequence ID" value="KAK2965348.1"/>
    <property type="molecule type" value="Genomic_DNA"/>
</dbReference>